<proteinExistence type="predicted"/>
<evidence type="ECO:0000313" key="3">
    <source>
        <dbReference type="Proteomes" id="UP000027647"/>
    </source>
</evidence>
<evidence type="ECO:0000313" key="2">
    <source>
        <dbReference type="EMBL" id="KEO89800.1"/>
    </source>
</evidence>
<accession>A0A074MAL7</accession>
<dbReference type="eggNOG" id="ENOG502Z7R9">
    <property type="taxonomic scope" value="Bacteria"/>
</dbReference>
<dbReference type="AlphaFoldDB" id="A0A074MAL7"/>
<gene>
    <name evidence="2" type="ORF">EH31_11650</name>
</gene>
<sequence length="253" mass="26527">MNTLIFSSLAFAMASAPTQQDTVEQTIQDEAMPVEVAAPPAPAPLQVKARATGNAKLPANTEVLLKTNQEITTKGKTWSEGDTFALSVVHDVLVGDYVVIPAGARATGRITWLTNKGMFGKSGKMDVELEYVTVNGRRIDLEGTYRQEGEGNTVATVAGVVAVPIAGLFITGRSGTIPQGREMMATTERDIELAIPASEITAGEAPLAPIGRATQPWGDADEAAEAEAVKTLDEAVDEAAEAAEEAVSEDAES</sequence>
<reference evidence="2 3" key="1">
    <citation type="submission" date="2014-04" db="EMBL/GenBank/DDBJ databases">
        <title>A comprehensive comparison of genomes of Erythrobacter spp. strains.</title>
        <authorList>
            <person name="Zheng Q."/>
        </authorList>
    </citation>
    <scope>NUCLEOTIDE SEQUENCE [LARGE SCALE GENOMIC DNA]</scope>
    <source>
        <strain evidence="2 3">DSM 6997</strain>
    </source>
</reference>
<organism evidence="2 3">
    <name type="scientific">Erythrobacter longus</name>
    <dbReference type="NCBI Taxonomy" id="1044"/>
    <lineage>
        <taxon>Bacteria</taxon>
        <taxon>Pseudomonadati</taxon>
        <taxon>Pseudomonadota</taxon>
        <taxon>Alphaproteobacteria</taxon>
        <taxon>Sphingomonadales</taxon>
        <taxon>Erythrobacteraceae</taxon>
        <taxon>Erythrobacter/Porphyrobacter group</taxon>
        <taxon>Erythrobacter</taxon>
    </lineage>
</organism>
<keyword evidence="1" id="KW-0175">Coiled coil</keyword>
<evidence type="ECO:0000256" key="1">
    <source>
        <dbReference type="SAM" id="Coils"/>
    </source>
</evidence>
<protein>
    <submittedName>
        <fullName evidence="2">Uncharacterized protein</fullName>
    </submittedName>
</protein>
<dbReference type="EMBL" id="JMIW01000004">
    <property type="protein sequence ID" value="KEO89800.1"/>
    <property type="molecule type" value="Genomic_DNA"/>
</dbReference>
<dbReference type="STRING" id="1044.EH31_11650"/>
<dbReference type="OrthoDB" id="117664at2"/>
<name>A0A074MAL7_ERYLO</name>
<dbReference type="Proteomes" id="UP000027647">
    <property type="component" value="Unassembled WGS sequence"/>
</dbReference>
<feature type="coiled-coil region" evidence="1">
    <location>
        <begin position="225"/>
        <end position="252"/>
    </location>
</feature>
<comment type="caution">
    <text evidence="2">The sequence shown here is derived from an EMBL/GenBank/DDBJ whole genome shotgun (WGS) entry which is preliminary data.</text>
</comment>
<keyword evidence="3" id="KW-1185">Reference proteome</keyword>
<dbReference type="RefSeq" id="WP_051699183.1">
    <property type="nucleotide sequence ID" value="NZ_JMIW01000004.1"/>
</dbReference>